<name>A0ABU1ZSR9_9BURK</name>
<evidence type="ECO:0000313" key="3">
    <source>
        <dbReference type="Proteomes" id="UP001268089"/>
    </source>
</evidence>
<organism evidence="2 3">
    <name type="scientific">Rhodoferax saidenbachensis</name>
    <dbReference type="NCBI Taxonomy" id="1484693"/>
    <lineage>
        <taxon>Bacteria</taxon>
        <taxon>Pseudomonadati</taxon>
        <taxon>Pseudomonadota</taxon>
        <taxon>Betaproteobacteria</taxon>
        <taxon>Burkholderiales</taxon>
        <taxon>Comamonadaceae</taxon>
        <taxon>Rhodoferax</taxon>
    </lineage>
</organism>
<keyword evidence="1" id="KW-0472">Membrane</keyword>
<protein>
    <submittedName>
        <fullName evidence="2">LemA protein</fullName>
    </submittedName>
</protein>
<dbReference type="SUPFAM" id="SSF140478">
    <property type="entry name" value="LemA-like"/>
    <property type="match status" value="1"/>
</dbReference>
<dbReference type="Gene3D" id="1.20.1440.20">
    <property type="entry name" value="LemA-like domain"/>
    <property type="match status" value="1"/>
</dbReference>
<feature type="transmembrane region" description="Helical" evidence="1">
    <location>
        <begin position="6"/>
        <end position="23"/>
    </location>
</feature>
<keyword evidence="1" id="KW-1133">Transmembrane helix</keyword>
<sequence length="177" mass="18980">MDASLLLWLLLAALVFWSVGLYNRLMRLRARGMEVLQVLEKYMRACAAVVNVALSDGAKTDDKPPAEWAALAKAIQALDAAWKLPRPNPLASESLMPLAAAWDAVHAQWLAASDVPADLAGPSVPPELRADWDAGVLKVQSARGGLNQILGRYNEAIRQFPASVVAGVMGFLPAGQL</sequence>
<dbReference type="EMBL" id="JAVDXO010000012">
    <property type="protein sequence ID" value="MDR7308601.1"/>
    <property type="molecule type" value="Genomic_DNA"/>
</dbReference>
<dbReference type="RefSeq" id="WP_310346122.1">
    <property type="nucleotide sequence ID" value="NZ_JAVDXO010000012.1"/>
</dbReference>
<evidence type="ECO:0000256" key="1">
    <source>
        <dbReference type="SAM" id="Phobius"/>
    </source>
</evidence>
<gene>
    <name evidence="2" type="ORF">J2X15_003917</name>
</gene>
<keyword evidence="3" id="KW-1185">Reference proteome</keyword>
<proteinExistence type="predicted"/>
<comment type="caution">
    <text evidence="2">The sequence shown here is derived from an EMBL/GenBank/DDBJ whole genome shotgun (WGS) entry which is preliminary data.</text>
</comment>
<dbReference type="Proteomes" id="UP001268089">
    <property type="component" value="Unassembled WGS sequence"/>
</dbReference>
<evidence type="ECO:0000313" key="2">
    <source>
        <dbReference type="EMBL" id="MDR7308601.1"/>
    </source>
</evidence>
<accession>A0ABU1ZSR9</accession>
<reference evidence="2 3" key="1">
    <citation type="submission" date="2023-07" db="EMBL/GenBank/DDBJ databases">
        <title>Sorghum-associated microbial communities from plants grown in Nebraska, USA.</title>
        <authorList>
            <person name="Schachtman D."/>
        </authorList>
    </citation>
    <scope>NUCLEOTIDE SEQUENCE [LARGE SCALE GENOMIC DNA]</scope>
    <source>
        <strain evidence="2 3">BE308</strain>
    </source>
</reference>
<dbReference type="InterPro" id="IPR023353">
    <property type="entry name" value="LemA-like_dom_sf"/>
</dbReference>
<keyword evidence="1" id="KW-0812">Transmembrane</keyword>